<name>A0A7H4MSS2_9ENTR</name>
<sequence length="70" mass="7989">MYTPYGVSHRSSFSFVSLWLPVKPAVINLAVEFAALVNFIASVTLYTVANFREKRRLKKQRKEEKAAQKG</sequence>
<evidence type="ECO:0000313" key="3">
    <source>
        <dbReference type="Proteomes" id="UP000255050"/>
    </source>
</evidence>
<dbReference type="EMBL" id="UGJR01000004">
    <property type="protein sequence ID" value="STS99258.1"/>
    <property type="molecule type" value="Genomic_DNA"/>
</dbReference>
<dbReference type="Proteomes" id="UP000255050">
    <property type="component" value="Unassembled WGS sequence"/>
</dbReference>
<protein>
    <submittedName>
        <fullName evidence="2">Uncharacterized protein</fullName>
    </submittedName>
</protein>
<keyword evidence="1" id="KW-0472">Membrane</keyword>
<accession>A0A7H4MSS2</accession>
<comment type="caution">
    <text evidence="2">The sequence shown here is derived from an EMBL/GenBank/DDBJ whole genome shotgun (WGS) entry which is preliminary data.</text>
</comment>
<evidence type="ECO:0000313" key="2">
    <source>
        <dbReference type="EMBL" id="STS99258.1"/>
    </source>
</evidence>
<proteinExistence type="predicted"/>
<feature type="transmembrane region" description="Helical" evidence="1">
    <location>
        <begin position="25"/>
        <end position="49"/>
    </location>
</feature>
<dbReference type="AlphaFoldDB" id="A0A7H4MSS2"/>
<evidence type="ECO:0000256" key="1">
    <source>
        <dbReference type="SAM" id="Phobius"/>
    </source>
</evidence>
<keyword evidence="1" id="KW-1133">Transmembrane helix</keyword>
<keyword evidence="1" id="KW-0812">Transmembrane</keyword>
<organism evidence="2 3">
    <name type="scientific">Klebsiella michiganensis</name>
    <dbReference type="NCBI Taxonomy" id="1134687"/>
    <lineage>
        <taxon>Bacteria</taxon>
        <taxon>Pseudomonadati</taxon>
        <taxon>Pseudomonadota</taxon>
        <taxon>Gammaproteobacteria</taxon>
        <taxon>Enterobacterales</taxon>
        <taxon>Enterobacteriaceae</taxon>
        <taxon>Klebsiella/Raoultella group</taxon>
        <taxon>Klebsiella</taxon>
    </lineage>
</organism>
<reference evidence="2 3" key="1">
    <citation type="submission" date="2018-06" db="EMBL/GenBank/DDBJ databases">
        <authorList>
            <consortium name="Pathogen Informatics"/>
            <person name="Doyle S."/>
        </authorList>
    </citation>
    <scope>NUCLEOTIDE SEQUENCE [LARGE SCALE GENOMIC DNA]</scope>
    <source>
        <strain evidence="2 3">NCTC11694</strain>
    </source>
</reference>
<gene>
    <name evidence="2" type="ORF">NCTC11694_05699</name>
</gene>